<evidence type="ECO:0000256" key="6">
    <source>
        <dbReference type="ARBA" id="ARBA00022741"/>
    </source>
</evidence>
<dbReference type="PANTHER" id="PTHR23132">
    <property type="entry name" value="D-ALANINE--D-ALANINE LIGASE"/>
    <property type="match status" value="1"/>
</dbReference>
<evidence type="ECO:0000256" key="11">
    <source>
        <dbReference type="ARBA" id="ARBA00023316"/>
    </source>
</evidence>
<dbReference type="PANTHER" id="PTHR23132:SF23">
    <property type="entry name" value="D-ALANINE--D-ALANINE LIGASE B"/>
    <property type="match status" value="1"/>
</dbReference>
<keyword evidence="9 12" id="KW-0133">Cell shape</keyword>
<keyword evidence="3 12" id="KW-0963">Cytoplasm</keyword>
<dbReference type="NCBIfam" id="NF002378">
    <property type="entry name" value="PRK01372.1"/>
    <property type="match status" value="1"/>
</dbReference>
<keyword evidence="4 12" id="KW-0436">Ligase</keyword>
<name>A0ABW8THQ5_9CLOT</name>
<comment type="subcellular location">
    <subcellularLocation>
        <location evidence="1 12">Cytoplasm</location>
    </subcellularLocation>
</comment>
<dbReference type="InterPro" id="IPR000291">
    <property type="entry name" value="D-Ala_lig_Van_CS"/>
</dbReference>
<sequence>MKIGVLMGGISSEREISILSGKEIVKNLDKNKYEVYPIIINSKDEVIEKVKGIDFALLAFHGAFGEDGTIQALLNSISMPYSGCNMLTSAICMDKKQTKRILKAENINTAPFYVIYKNKKVDFEKIELLQYPMFVKPNNGGSSIGISMASNKQELEQNIKEAFKYDDEVIVEKYIAGNEYTVCMLNGEILPILSIKSKGNFFDYKCKYTEGESEEILAKIPNELENKIKDVSKCCWQIFDCKAYVRVDIIVSNGMPYVLELNTLPGMTTNSLFPKSAALAGMKYSVLLDKIIEYSL</sequence>
<comment type="pathway">
    <text evidence="12">Cell wall biogenesis; peptidoglycan biosynthesis.</text>
</comment>
<accession>A0ABW8THQ5</accession>
<dbReference type="Gene3D" id="3.30.470.20">
    <property type="entry name" value="ATP-grasp fold, B domain"/>
    <property type="match status" value="1"/>
</dbReference>
<protein>
    <recommendedName>
        <fullName evidence="12">D-alanine--D-alanine ligase</fullName>
        <ecNumber evidence="12">6.3.2.4</ecNumber>
    </recommendedName>
    <alternativeName>
        <fullName evidence="12">D-Ala-D-Ala ligase</fullName>
    </alternativeName>
    <alternativeName>
        <fullName evidence="12">D-alanylalanine synthetase</fullName>
    </alternativeName>
</protein>
<dbReference type="SUPFAM" id="SSF56059">
    <property type="entry name" value="Glutathione synthetase ATP-binding domain-like"/>
    <property type="match status" value="1"/>
</dbReference>
<reference evidence="15 16" key="1">
    <citation type="submission" date="2024-11" db="EMBL/GenBank/DDBJ databases">
        <authorList>
            <person name="Heng Y.C."/>
            <person name="Lim A.C.H."/>
            <person name="Lee J.K.Y."/>
            <person name="Kittelmann S."/>
        </authorList>
    </citation>
    <scope>NUCLEOTIDE SEQUENCE [LARGE SCALE GENOMIC DNA]</scope>
    <source>
        <strain evidence="15 16">WILCCON 0114</strain>
    </source>
</reference>
<dbReference type="PROSITE" id="PS00843">
    <property type="entry name" value="DALA_DALA_LIGASE_1"/>
    <property type="match status" value="1"/>
</dbReference>
<keyword evidence="5" id="KW-0479">Metal-binding</keyword>
<evidence type="ECO:0000313" key="15">
    <source>
        <dbReference type="EMBL" id="MFL0250454.1"/>
    </source>
</evidence>
<dbReference type="HAMAP" id="MF_00047">
    <property type="entry name" value="Dala_Dala_lig"/>
    <property type="match status" value="1"/>
</dbReference>
<comment type="function">
    <text evidence="12">Cell wall formation.</text>
</comment>
<dbReference type="InterPro" id="IPR005905">
    <property type="entry name" value="D_ala_D_ala"/>
</dbReference>
<evidence type="ECO:0000256" key="10">
    <source>
        <dbReference type="ARBA" id="ARBA00022984"/>
    </source>
</evidence>
<dbReference type="Pfam" id="PF01820">
    <property type="entry name" value="Dala_Dala_lig_N"/>
    <property type="match status" value="2"/>
</dbReference>
<evidence type="ECO:0000256" key="2">
    <source>
        <dbReference type="ARBA" id="ARBA00010871"/>
    </source>
</evidence>
<keyword evidence="10 12" id="KW-0573">Peptidoglycan synthesis</keyword>
<proteinExistence type="inferred from homology"/>
<evidence type="ECO:0000259" key="14">
    <source>
        <dbReference type="PROSITE" id="PS50975"/>
    </source>
</evidence>
<gene>
    <name evidence="12" type="primary">ddl</name>
    <name evidence="15" type="ORF">ACJDT4_08450</name>
</gene>
<dbReference type="Gene3D" id="3.40.50.20">
    <property type="match status" value="1"/>
</dbReference>
<comment type="similarity">
    <text evidence="2 12">Belongs to the D-alanine--D-alanine ligase family.</text>
</comment>
<dbReference type="RefSeq" id="WP_406787124.1">
    <property type="nucleotide sequence ID" value="NZ_JBJIAA010000006.1"/>
</dbReference>
<organism evidence="15 16">
    <name type="scientific">Clostridium neuense</name>
    <dbReference type="NCBI Taxonomy" id="1728934"/>
    <lineage>
        <taxon>Bacteria</taxon>
        <taxon>Bacillati</taxon>
        <taxon>Bacillota</taxon>
        <taxon>Clostridia</taxon>
        <taxon>Eubacteriales</taxon>
        <taxon>Clostridiaceae</taxon>
        <taxon>Clostridium</taxon>
    </lineage>
</organism>
<evidence type="ECO:0000256" key="3">
    <source>
        <dbReference type="ARBA" id="ARBA00022490"/>
    </source>
</evidence>
<evidence type="ECO:0000256" key="12">
    <source>
        <dbReference type="HAMAP-Rule" id="MF_00047"/>
    </source>
</evidence>
<dbReference type="Gene3D" id="3.30.1490.20">
    <property type="entry name" value="ATP-grasp fold, A domain"/>
    <property type="match status" value="1"/>
</dbReference>
<keyword evidence="7 13" id="KW-0067">ATP-binding</keyword>
<dbReference type="GO" id="GO:0008716">
    <property type="term" value="F:D-alanine-D-alanine ligase activity"/>
    <property type="evidence" value="ECO:0007669"/>
    <property type="project" value="UniProtKB-EC"/>
</dbReference>
<dbReference type="SUPFAM" id="SSF52440">
    <property type="entry name" value="PreATP-grasp domain"/>
    <property type="match status" value="1"/>
</dbReference>
<dbReference type="InterPro" id="IPR011095">
    <property type="entry name" value="Dala_Dala_lig_C"/>
</dbReference>
<evidence type="ECO:0000256" key="5">
    <source>
        <dbReference type="ARBA" id="ARBA00022723"/>
    </source>
</evidence>
<dbReference type="InterPro" id="IPR011127">
    <property type="entry name" value="Dala_Dala_lig_N"/>
</dbReference>
<dbReference type="Proteomes" id="UP001623592">
    <property type="component" value="Unassembled WGS sequence"/>
</dbReference>
<evidence type="ECO:0000256" key="8">
    <source>
        <dbReference type="ARBA" id="ARBA00022842"/>
    </source>
</evidence>
<comment type="catalytic activity">
    <reaction evidence="12">
        <text>2 D-alanine + ATP = D-alanyl-D-alanine + ADP + phosphate + H(+)</text>
        <dbReference type="Rhea" id="RHEA:11224"/>
        <dbReference type="ChEBI" id="CHEBI:15378"/>
        <dbReference type="ChEBI" id="CHEBI:30616"/>
        <dbReference type="ChEBI" id="CHEBI:43474"/>
        <dbReference type="ChEBI" id="CHEBI:57416"/>
        <dbReference type="ChEBI" id="CHEBI:57822"/>
        <dbReference type="ChEBI" id="CHEBI:456216"/>
        <dbReference type="EC" id="6.3.2.4"/>
    </reaction>
</comment>
<evidence type="ECO:0000256" key="9">
    <source>
        <dbReference type="ARBA" id="ARBA00022960"/>
    </source>
</evidence>
<keyword evidence="11 12" id="KW-0961">Cell wall biogenesis/degradation</keyword>
<evidence type="ECO:0000256" key="4">
    <source>
        <dbReference type="ARBA" id="ARBA00022598"/>
    </source>
</evidence>
<evidence type="ECO:0000256" key="13">
    <source>
        <dbReference type="PROSITE-ProRule" id="PRU00409"/>
    </source>
</evidence>
<comment type="caution">
    <text evidence="15">The sequence shown here is derived from an EMBL/GenBank/DDBJ whole genome shotgun (WGS) entry which is preliminary data.</text>
</comment>
<dbReference type="InterPro" id="IPR016185">
    <property type="entry name" value="PreATP-grasp_dom_sf"/>
</dbReference>
<dbReference type="NCBIfam" id="TIGR01205">
    <property type="entry name" value="D_ala_D_alaTIGR"/>
    <property type="match status" value="1"/>
</dbReference>
<dbReference type="EMBL" id="JBJIAA010000006">
    <property type="protein sequence ID" value="MFL0250454.1"/>
    <property type="molecule type" value="Genomic_DNA"/>
</dbReference>
<keyword evidence="6 13" id="KW-0547">Nucleotide-binding</keyword>
<dbReference type="PIRSF" id="PIRSF039102">
    <property type="entry name" value="Ddl/VanB"/>
    <property type="match status" value="1"/>
</dbReference>
<keyword evidence="8" id="KW-0460">Magnesium</keyword>
<dbReference type="PROSITE" id="PS00844">
    <property type="entry name" value="DALA_DALA_LIGASE_2"/>
    <property type="match status" value="1"/>
</dbReference>
<evidence type="ECO:0000256" key="7">
    <source>
        <dbReference type="ARBA" id="ARBA00022840"/>
    </source>
</evidence>
<evidence type="ECO:0000313" key="16">
    <source>
        <dbReference type="Proteomes" id="UP001623592"/>
    </source>
</evidence>
<dbReference type="PROSITE" id="PS50975">
    <property type="entry name" value="ATP_GRASP"/>
    <property type="match status" value="1"/>
</dbReference>
<dbReference type="EC" id="6.3.2.4" evidence="12"/>
<feature type="domain" description="ATP-grasp" evidence="14">
    <location>
        <begin position="99"/>
        <end position="293"/>
    </location>
</feature>
<dbReference type="InterPro" id="IPR011761">
    <property type="entry name" value="ATP-grasp"/>
</dbReference>
<dbReference type="Pfam" id="PF07478">
    <property type="entry name" value="Dala_Dala_lig_C"/>
    <property type="match status" value="1"/>
</dbReference>
<keyword evidence="16" id="KW-1185">Reference proteome</keyword>
<dbReference type="InterPro" id="IPR013815">
    <property type="entry name" value="ATP_grasp_subdomain_1"/>
</dbReference>
<evidence type="ECO:0000256" key="1">
    <source>
        <dbReference type="ARBA" id="ARBA00004496"/>
    </source>
</evidence>